<dbReference type="InterPro" id="IPR012771">
    <property type="entry name" value="Trehalos_R_gpbac"/>
</dbReference>
<dbReference type="InterPro" id="IPR028082">
    <property type="entry name" value="Peripla_BP_I"/>
</dbReference>
<dbReference type="Pfam" id="PF13377">
    <property type="entry name" value="Peripla_BP_3"/>
    <property type="match status" value="1"/>
</dbReference>
<dbReference type="Gene3D" id="1.10.260.40">
    <property type="entry name" value="lambda repressor-like DNA-binding domains"/>
    <property type="match status" value="1"/>
</dbReference>
<evidence type="ECO:0000256" key="1">
    <source>
        <dbReference type="ARBA" id="ARBA00023015"/>
    </source>
</evidence>
<dbReference type="SUPFAM" id="SSF53822">
    <property type="entry name" value="Periplasmic binding protein-like I"/>
    <property type="match status" value="1"/>
</dbReference>
<proteinExistence type="predicted"/>
<dbReference type="GO" id="GO:0000976">
    <property type="term" value="F:transcription cis-regulatory region binding"/>
    <property type="evidence" value="ECO:0007669"/>
    <property type="project" value="TreeGrafter"/>
</dbReference>
<dbReference type="PANTHER" id="PTHR30146:SF146">
    <property type="entry name" value="HTH-TYPE TRANSCRIPTIONAL REGULATOR TRER"/>
    <property type="match status" value="1"/>
</dbReference>
<evidence type="ECO:0000313" key="5">
    <source>
        <dbReference type="EMBL" id="KNA59035.1"/>
    </source>
</evidence>
<dbReference type="InterPro" id="IPR000843">
    <property type="entry name" value="HTH_LacI"/>
</dbReference>
<protein>
    <submittedName>
        <fullName evidence="5">Trehalose operon repressor</fullName>
    </submittedName>
</protein>
<reference evidence="5 6" key="2">
    <citation type="submission" date="2010-08" db="EMBL/GenBank/DDBJ databases">
        <title>The Genome Sequence of Vibrio cholerae strain 2740-80.</title>
        <authorList>
            <consortium name="The Broad Institute Genome Sequencing Platform"/>
            <person name="Colwell R."/>
            <person name="Young S.K."/>
            <person name="Zeng Q."/>
            <person name="Alvarado L."/>
            <person name="Berlin A."/>
            <person name="Chapman S."/>
            <person name="Chen Z."/>
            <person name="Freedman E."/>
            <person name="Gellesch M."/>
            <person name="Goldberg J."/>
            <person name="Griggs A."/>
            <person name="Gujja S."/>
            <person name="Heilman E."/>
            <person name="Heiman D."/>
            <person name="Howarth C."/>
            <person name="Larson L."/>
            <person name="Mehta T."/>
            <person name="Neiman D.N."/>
            <person name="Park D."/>
            <person name="Pearson M."/>
            <person name="Roberts A."/>
            <person name="Saif S."/>
            <person name="Shenoy N."/>
            <person name="Sisk P."/>
            <person name="Stolte C."/>
            <person name="Sykes S."/>
            <person name="White J."/>
            <person name="Yandava C."/>
            <person name="Borodovsky M."/>
            <person name="Heidelberg J."/>
            <person name="Haas B."/>
            <person name="Nusbaum C."/>
            <person name="Birren B."/>
        </authorList>
    </citation>
    <scope>NUCLEOTIDE SEQUENCE [LARGE SCALE GENOMIC DNA]</scope>
    <source>
        <strain evidence="5 6">2740-80</strain>
    </source>
</reference>
<dbReference type="CDD" id="cd01542">
    <property type="entry name" value="PBP1_TreR-like"/>
    <property type="match status" value="1"/>
</dbReference>
<dbReference type="SMART" id="SM00354">
    <property type="entry name" value="HTH_LACI"/>
    <property type="match status" value="1"/>
</dbReference>
<keyword evidence="1" id="KW-0805">Transcription regulation</keyword>
<dbReference type="GO" id="GO:0003700">
    <property type="term" value="F:DNA-binding transcription factor activity"/>
    <property type="evidence" value="ECO:0007669"/>
    <property type="project" value="TreeGrafter"/>
</dbReference>
<sequence length="334" mass="37115">MALLTAHSFLINEYQYKRMNRKLTILDIARLSGVGKSTVSRVLTNDPKVKPETRAKVEQVIAESGYVPSKSAQTMRGGSQKVVGIIISRLDSPSENKAVSTMLQAFYAHGYDVVIMESQFSREKTNAHLKVLAKRQVDGVIVFGFTDIDHDALLSWQHRCVLLAMHSDEISSINYDNAGVIERALQHLAQKQLRDIAFIGVDPRDKTTGEQRLNAYLNWCVEHEIVANYQTGQLHHESAYLLVDKVLTEQTQAIVCASDTLALGVIKRLQELQRDDVVVTGVGGNELLSFLFPNIFSVDPGYREAGKLAADLLIEQLCGSDHGCVHLTQMPVSR</sequence>
<dbReference type="InterPro" id="IPR046335">
    <property type="entry name" value="LacI/GalR-like_sensor"/>
</dbReference>
<dbReference type="GO" id="GO:0045892">
    <property type="term" value="P:negative regulation of DNA-templated transcription"/>
    <property type="evidence" value="ECO:0007669"/>
    <property type="project" value="InterPro"/>
</dbReference>
<evidence type="ECO:0000313" key="6">
    <source>
        <dbReference type="Proteomes" id="UP000003017"/>
    </source>
</evidence>
<dbReference type="Proteomes" id="UP000003017">
    <property type="component" value="Unassembled WGS sequence"/>
</dbReference>
<dbReference type="GO" id="GO:0005991">
    <property type="term" value="P:trehalose metabolic process"/>
    <property type="evidence" value="ECO:0007669"/>
    <property type="project" value="InterPro"/>
</dbReference>
<feature type="domain" description="HTH lacI-type" evidence="4">
    <location>
        <begin position="23"/>
        <end position="77"/>
    </location>
</feature>
<dbReference type="PROSITE" id="PS00356">
    <property type="entry name" value="HTH_LACI_1"/>
    <property type="match status" value="1"/>
</dbReference>
<dbReference type="PANTHER" id="PTHR30146">
    <property type="entry name" value="LACI-RELATED TRANSCRIPTIONAL REPRESSOR"/>
    <property type="match status" value="1"/>
</dbReference>
<organism evidence="5 6">
    <name type="scientific">Vibrio cholerae 2740-80</name>
    <dbReference type="NCBI Taxonomy" id="412614"/>
    <lineage>
        <taxon>Bacteria</taxon>
        <taxon>Pseudomonadati</taxon>
        <taxon>Pseudomonadota</taxon>
        <taxon>Gammaproteobacteria</taxon>
        <taxon>Vibrionales</taxon>
        <taxon>Vibrionaceae</taxon>
        <taxon>Vibrio</taxon>
    </lineage>
</organism>
<gene>
    <name evidence="5" type="ORF">VC274080_020981</name>
</gene>
<dbReference type="Gene3D" id="3.40.50.2300">
    <property type="match status" value="2"/>
</dbReference>
<dbReference type="EMBL" id="AAUT02000017">
    <property type="protein sequence ID" value="KNA59035.1"/>
    <property type="molecule type" value="Genomic_DNA"/>
</dbReference>
<keyword evidence="2" id="KW-0238">DNA-binding</keyword>
<dbReference type="Pfam" id="PF00356">
    <property type="entry name" value="LacI"/>
    <property type="match status" value="1"/>
</dbReference>
<dbReference type="SUPFAM" id="SSF47413">
    <property type="entry name" value="lambda repressor-like DNA-binding domains"/>
    <property type="match status" value="1"/>
</dbReference>
<dbReference type="AlphaFoldDB" id="A0A0K9URX5"/>
<dbReference type="CDD" id="cd01392">
    <property type="entry name" value="HTH_LacI"/>
    <property type="match status" value="1"/>
</dbReference>
<evidence type="ECO:0000259" key="4">
    <source>
        <dbReference type="PROSITE" id="PS50932"/>
    </source>
</evidence>
<keyword evidence="3" id="KW-0804">Transcription</keyword>
<dbReference type="PROSITE" id="PS50932">
    <property type="entry name" value="HTH_LACI_2"/>
    <property type="match status" value="1"/>
</dbReference>
<dbReference type="InterPro" id="IPR010982">
    <property type="entry name" value="Lambda_DNA-bd_dom_sf"/>
</dbReference>
<name>A0A0K9URX5_VIBCL</name>
<dbReference type="NCBIfam" id="TIGR02405">
    <property type="entry name" value="trehalos_R_Ecol"/>
    <property type="match status" value="1"/>
</dbReference>
<accession>A0A0K9URX5</accession>
<evidence type="ECO:0000256" key="2">
    <source>
        <dbReference type="ARBA" id="ARBA00023125"/>
    </source>
</evidence>
<reference evidence="5 6" key="1">
    <citation type="submission" date="2007-01" db="EMBL/GenBank/DDBJ databases">
        <authorList>
            <person name="Kobayashi T."/>
            <person name="Suzuki M."/>
            <person name="Inoue H."/>
            <person name="Itai R.N."/>
            <person name="Takahashi M."/>
            <person name="Nakanishi H."/>
            <person name="Mori S."/>
            <person name="Nishizawa N.K."/>
        </authorList>
    </citation>
    <scope>NUCLEOTIDE SEQUENCE [LARGE SCALE GENOMIC DNA]</scope>
    <source>
        <strain evidence="5 6">2740-80</strain>
    </source>
</reference>
<evidence type="ECO:0000256" key="3">
    <source>
        <dbReference type="ARBA" id="ARBA00023163"/>
    </source>
</evidence>
<comment type="caution">
    <text evidence="5">The sequence shown here is derived from an EMBL/GenBank/DDBJ whole genome shotgun (WGS) entry which is preliminary data.</text>
</comment>